<dbReference type="InterPro" id="IPR010982">
    <property type="entry name" value="Lambda_DNA-bd_dom_sf"/>
</dbReference>
<dbReference type="EMBL" id="LRQT01000121">
    <property type="protein sequence ID" value="KXA61297.1"/>
    <property type="molecule type" value="Genomic_DNA"/>
</dbReference>
<dbReference type="InterPro" id="IPR013430">
    <property type="entry name" value="Toxin_antidote_HigA"/>
</dbReference>
<dbReference type="Pfam" id="PF01381">
    <property type="entry name" value="HTH_3"/>
    <property type="match status" value="1"/>
</dbReference>
<dbReference type="PROSITE" id="PS50943">
    <property type="entry name" value="HTH_CROC1"/>
    <property type="match status" value="1"/>
</dbReference>
<dbReference type="Gene3D" id="1.10.260.40">
    <property type="entry name" value="lambda repressor-like DNA-binding domains"/>
    <property type="match status" value="1"/>
</dbReference>
<evidence type="ECO:0000313" key="1">
    <source>
        <dbReference type="EMBL" id="KXA61297.1"/>
    </source>
</evidence>
<accession>A0A133RZT3</accession>
<dbReference type="NCBIfam" id="TIGR02607">
    <property type="entry name" value="antidote_HigA"/>
    <property type="match status" value="1"/>
</dbReference>
<protein>
    <submittedName>
        <fullName evidence="1">Addiction module antidote protein HigA</fullName>
    </submittedName>
</protein>
<dbReference type="SMART" id="SM00530">
    <property type="entry name" value="HTH_XRE"/>
    <property type="match status" value="1"/>
</dbReference>
<dbReference type="GO" id="GO:0003677">
    <property type="term" value="F:DNA binding"/>
    <property type="evidence" value="ECO:0007669"/>
    <property type="project" value="InterPro"/>
</dbReference>
<dbReference type="SUPFAM" id="SSF47413">
    <property type="entry name" value="lambda repressor-like DNA-binding domains"/>
    <property type="match status" value="1"/>
</dbReference>
<organism evidence="1">
    <name type="scientific">Veillonella atypica</name>
    <dbReference type="NCBI Taxonomy" id="39777"/>
    <lineage>
        <taxon>Bacteria</taxon>
        <taxon>Bacillati</taxon>
        <taxon>Bacillota</taxon>
        <taxon>Negativicutes</taxon>
        <taxon>Veillonellales</taxon>
        <taxon>Veillonellaceae</taxon>
        <taxon>Veillonella</taxon>
    </lineage>
</organism>
<proteinExistence type="predicted"/>
<gene>
    <name evidence="1" type="ORF">HMPREF3233_01943</name>
</gene>
<dbReference type="AlphaFoldDB" id="A0A133RZT3"/>
<sequence length="287" mass="32666">MKIYRSKTFIAIPPGMTIKEVLENRHMTQKELASRMDMSEKHISKLINGEVPLTQDVALRLERVFGVDASFWNGLEAGYREKILKVEYENSIDEEINFAKPFGYAKLARLGIVPETKKKAEQVNNLQKFFEVASLKTVADEMVMPLVYENIKDMDKAKQSAIYTLVQITKGESRFVEVNPYDCELLKAFIPQIKELSQESLTVAKEPLKDMLAASGVIIVYLPIIDDITSTCITYSKGNSIVLGIPADDNKDFWRLLDEALKGLVERDHPHTSRKYRNNDPVTVVNY</sequence>
<dbReference type="PANTHER" id="PTHR36924">
    <property type="entry name" value="ANTITOXIN HIGA-1"/>
    <property type="match status" value="1"/>
</dbReference>
<dbReference type="PANTHER" id="PTHR36924:SF1">
    <property type="entry name" value="ANTITOXIN HIGA-1"/>
    <property type="match status" value="1"/>
</dbReference>
<dbReference type="CDD" id="cd00093">
    <property type="entry name" value="HTH_XRE"/>
    <property type="match status" value="1"/>
</dbReference>
<dbReference type="InterPro" id="IPR001387">
    <property type="entry name" value="Cro/C1-type_HTH"/>
</dbReference>
<comment type="caution">
    <text evidence="1">The sequence shown here is derived from an EMBL/GenBank/DDBJ whole genome shotgun (WGS) entry which is preliminary data.</text>
</comment>
<dbReference type="RefSeq" id="WP_005384718.1">
    <property type="nucleotide sequence ID" value="NZ_CACRUN010000012.1"/>
</dbReference>
<dbReference type="PATRIC" id="fig|39777.7.peg.1909"/>
<name>A0A133RZT3_9FIRM</name>
<dbReference type="STRING" id="39777.B7L28_09290"/>
<dbReference type="Proteomes" id="UP000070226">
    <property type="component" value="Unassembled WGS sequence"/>
</dbReference>
<evidence type="ECO:0000313" key="2">
    <source>
        <dbReference type="Proteomes" id="UP000070226"/>
    </source>
</evidence>
<reference evidence="1 2" key="1">
    <citation type="submission" date="2016-01" db="EMBL/GenBank/DDBJ databases">
        <authorList>
            <person name="Oliw E.H."/>
        </authorList>
    </citation>
    <scope>NUCLEOTIDE SEQUENCE [LARGE SCALE GENOMIC DNA]</scope>
    <source>
        <strain evidence="1 2">CMW7756B</strain>
    </source>
</reference>